<keyword evidence="4" id="KW-0547">Nucleotide-binding</keyword>
<dbReference type="InterPro" id="IPR032319">
    <property type="entry name" value="CLP1_P"/>
</dbReference>
<evidence type="ECO:0000256" key="6">
    <source>
        <dbReference type="ARBA" id="ARBA00022840"/>
    </source>
</evidence>
<dbReference type="InterPro" id="IPR045116">
    <property type="entry name" value="Clp1/Grc3"/>
</dbReference>
<evidence type="ECO:0000313" key="11">
    <source>
        <dbReference type="EMBL" id="HHQ80303.1"/>
    </source>
</evidence>
<proteinExistence type="predicted"/>
<sequence>MLLESGERPRYIWISGPAKLRVLEGKMEINGVAHEPGLEVVIHRDRSYVVKLEPKGTVEVEAPGEPSLRDAVEEEIRVLEAWKALAEYIGKSIEKGEEGRVIIVGGVDVGKTTLTTLLANSMLERGVKPFIVDTDLGQANIGLPGFVTGSLHCRPTVWHRQLKPEFAFFVGSITPSGFEERVVAGALFVVERALERHGVRPILVDTDGWFRGAEALAYKLKLISALKPMHVVHIKDEDEPSEVEERVRAFCKGIRAEHHVLQAPPARKKRSRVDRIFLRGEKLVSPERRRRAFICPLETPILGTLTLGVGSPLSDSERDSLSRELGVRVLYGERQDRRIILLVKDHAKHPSMKNAIAIPIHRLKGMILGLADESGNHVGWGIVVGFDETRRAFVIETEHSGDISHAISGMIKFDGTTVYMERTLW</sequence>
<comment type="catalytic activity">
    <reaction evidence="9">
        <text>a 5'-end dephospho-2'-deoxyribonucleoside-DNA + ATP = a 5'-end 5'-phospho-2'-deoxyribonucleoside-DNA + ADP + H(+)</text>
        <dbReference type="Rhea" id="RHEA:15669"/>
        <dbReference type="Rhea" id="RHEA-COMP:13180"/>
        <dbReference type="Rhea" id="RHEA-COMP:13184"/>
        <dbReference type="ChEBI" id="CHEBI:15378"/>
        <dbReference type="ChEBI" id="CHEBI:30616"/>
        <dbReference type="ChEBI" id="CHEBI:136412"/>
        <dbReference type="ChEBI" id="CHEBI:136416"/>
        <dbReference type="ChEBI" id="CHEBI:456216"/>
        <dbReference type="EC" id="2.7.1.78"/>
    </reaction>
</comment>
<feature type="domain" description="Clp1 P-loop" evidence="10">
    <location>
        <begin position="105"/>
        <end position="279"/>
    </location>
</feature>
<keyword evidence="5" id="KW-0418">Kinase</keyword>
<evidence type="ECO:0000256" key="7">
    <source>
        <dbReference type="ARBA" id="ARBA00024737"/>
    </source>
</evidence>
<dbReference type="EMBL" id="DRZC01000032">
    <property type="protein sequence ID" value="HHQ80303.1"/>
    <property type="molecule type" value="Genomic_DNA"/>
</dbReference>
<name>A0A7J3ZJR4_9CREN</name>
<organism evidence="11">
    <name type="scientific">Fervidicoccus fontis</name>
    <dbReference type="NCBI Taxonomy" id="683846"/>
    <lineage>
        <taxon>Archaea</taxon>
        <taxon>Thermoproteota</taxon>
        <taxon>Thermoprotei</taxon>
        <taxon>Fervidicoccales</taxon>
        <taxon>Fervidicoccaceae</taxon>
        <taxon>Fervidicoccus</taxon>
    </lineage>
</organism>
<dbReference type="AlphaFoldDB" id="A0A7J3ZJR4"/>
<evidence type="ECO:0000256" key="9">
    <source>
        <dbReference type="ARBA" id="ARBA00044673"/>
    </source>
</evidence>
<keyword evidence="6" id="KW-0067">ATP-binding</keyword>
<evidence type="ECO:0000259" key="10">
    <source>
        <dbReference type="Pfam" id="PF16575"/>
    </source>
</evidence>
<dbReference type="Gene3D" id="3.40.50.300">
    <property type="entry name" value="P-loop containing nucleotide triphosphate hydrolases"/>
    <property type="match status" value="1"/>
</dbReference>
<dbReference type="EC" id="2.7.1.78" evidence="2"/>
<accession>A0A7J3ZJR4</accession>
<dbReference type="PANTHER" id="PTHR12755">
    <property type="entry name" value="CLEAVAGE/POLYADENYLATION FACTOR IA SUBUNIT CLP1P"/>
    <property type="match status" value="1"/>
</dbReference>
<evidence type="ECO:0000256" key="1">
    <source>
        <dbReference type="ARBA" id="ARBA00001968"/>
    </source>
</evidence>
<dbReference type="InterPro" id="IPR027417">
    <property type="entry name" value="P-loop_NTPase"/>
</dbReference>
<gene>
    <name evidence="11" type="ORF">ENM78_02415</name>
</gene>
<comment type="cofactor">
    <cofactor evidence="1">
        <name>a divalent metal cation</name>
        <dbReference type="ChEBI" id="CHEBI:60240"/>
    </cofactor>
</comment>
<comment type="caution">
    <text evidence="11">The sequence shown here is derived from an EMBL/GenBank/DDBJ whole genome shotgun (WGS) entry which is preliminary data.</text>
</comment>
<evidence type="ECO:0000256" key="3">
    <source>
        <dbReference type="ARBA" id="ARBA00022679"/>
    </source>
</evidence>
<evidence type="ECO:0000256" key="8">
    <source>
        <dbReference type="ARBA" id="ARBA00044641"/>
    </source>
</evidence>
<dbReference type="PANTHER" id="PTHR12755:SF3">
    <property type="entry name" value="POLYNUCLEOTIDE 5'-HYDROXYL-KINASE NOL9"/>
    <property type="match status" value="1"/>
</dbReference>
<dbReference type="Pfam" id="PF16575">
    <property type="entry name" value="CLP1_P"/>
    <property type="match status" value="1"/>
</dbReference>
<dbReference type="GO" id="GO:0005524">
    <property type="term" value="F:ATP binding"/>
    <property type="evidence" value="ECO:0007669"/>
    <property type="project" value="UniProtKB-KW"/>
</dbReference>
<evidence type="ECO:0000256" key="2">
    <source>
        <dbReference type="ARBA" id="ARBA00012157"/>
    </source>
</evidence>
<comment type="function">
    <text evidence="7">Polynucleotide kinase that can phosphorylate the 5'-hydroxyl groups of both single-stranded RNA (ssRNA) and single-stranded DNA (ssDNA). Exhibits a strong preference for ssRNA.</text>
</comment>
<dbReference type="SUPFAM" id="SSF52540">
    <property type="entry name" value="P-loop containing nucleoside triphosphate hydrolases"/>
    <property type="match status" value="1"/>
</dbReference>
<dbReference type="GO" id="GO:0051734">
    <property type="term" value="F:ATP-dependent polynucleotide 5'-hydroxyl-kinase activity"/>
    <property type="evidence" value="ECO:0007669"/>
    <property type="project" value="UniProtKB-EC"/>
</dbReference>
<evidence type="ECO:0000256" key="5">
    <source>
        <dbReference type="ARBA" id="ARBA00022777"/>
    </source>
</evidence>
<comment type="catalytic activity">
    <reaction evidence="8">
        <text>a 5'-end dephospho-ribonucleoside-RNA + ATP = a 5'-end 5'-phospho-ribonucleoside-RNA + ADP + H(+)</text>
        <dbReference type="Rhea" id="RHEA:54580"/>
        <dbReference type="Rhea" id="RHEA-COMP:13936"/>
        <dbReference type="Rhea" id="RHEA-COMP:15179"/>
        <dbReference type="ChEBI" id="CHEBI:15378"/>
        <dbReference type="ChEBI" id="CHEBI:30616"/>
        <dbReference type="ChEBI" id="CHEBI:138282"/>
        <dbReference type="ChEBI" id="CHEBI:138284"/>
        <dbReference type="ChEBI" id="CHEBI:456216"/>
        <dbReference type="EC" id="2.7.1.78"/>
    </reaction>
</comment>
<reference evidence="11" key="1">
    <citation type="journal article" date="2020" name="mSystems">
        <title>Genome- and Community-Level Interaction Insights into Carbon Utilization and Element Cycling Functions of Hydrothermarchaeota in Hydrothermal Sediment.</title>
        <authorList>
            <person name="Zhou Z."/>
            <person name="Liu Y."/>
            <person name="Xu W."/>
            <person name="Pan J."/>
            <person name="Luo Z.H."/>
            <person name="Li M."/>
        </authorList>
    </citation>
    <scope>NUCLEOTIDE SEQUENCE [LARGE SCALE GENOMIC DNA]</scope>
    <source>
        <strain evidence="11">SpSt-1116</strain>
    </source>
</reference>
<protein>
    <recommendedName>
        <fullName evidence="2">polynucleotide 5'-hydroxyl-kinase</fullName>
        <ecNumber evidence="2">2.7.1.78</ecNumber>
    </recommendedName>
</protein>
<evidence type="ECO:0000256" key="4">
    <source>
        <dbReference type="ARBA" id="ARBA00022741"/>
    </source>
</evidence>
<keyword evidence="3" id="KW-0808">Transferase</keyword>
<dbReference type="GO" id="GO:0006396">
    <property type="term" value="P:RNA processing"/>
    <property type="evidence" value="ECO:0007669"/>
    <property type="project" value="InterPro"/>
</dbReference>